<dbReference type="Gene3D" id="1.10.3720.10">
    <property type="entry name" value="MetI-like"/>
    <property type="match status" value="1"/>
</dbReference>
<keyword evidence="6 7" id="KW-0472">Membrane</keyword>
<dbReference type="InterPro" id="IPR000515">
    <property type="entry name" value="MetI-like"/>
</dbReference>
<keyword evidence="3" id="KW-1003">Cell membrane</keyword>
<dbReference type="Proteomes" id="UP000253208">
    <property type="component" value="Unassembled WGS sequence"/>
</dbReference>
<organism evidence="9 10">
    <name type="scientific">Blautia obeum</name>
    <dbReference type="NCBI Taxonomy" id="40520"/>
    <lineage>
        <taxon>Bacteria</taxon>
        <taxon>Bacillati</taxon>
        <taxon>Bacillota</taxon>
        <taxon>Clostridia</taxon>
        <taxon>Lachnospirales</taxon>
        <taxon>Lachnospiraceae</taxon>
        <taxon>Blautia</taxon>
    </lineage>
</organism>
<comment type="caution">
    <text evidence="9">The sequence shown here is derived from an EMBL/GenBank/DDBJ whole genome shotgun (WGS) entry which is preliminary data.</text>
</comment>
<feature type="transmembrane region" description="Helical" evidence="7">
    <location>
        <begin position="237"/>
        <end position="258"/>
    </location>
</feature>
<dbReference type="PANTHER" id="PTHR43744:SF8">
    <property type="entry name" value="SN-GLYCEROL-3-PHOSPHATE TRANSPORT SYSTEM PERMEASE PROTEIN UGPE"/>
    <property type="match status" value="1"/>
</dbReference>
<proteinExistence type="inferred from homology"/>
<evidence type="ECO:0000256" key="6">
    <source>
        <dbReference type="ARBA" id="ARBA00023136"/>
    </source>
</evidence>
<dbReference type="AlphaFoldDB" id="A0A367FTM9"/>
<evidence type="ECO:0000256" key="2">
    <source>
        <dbReference type="ARBA" id="ARBA00022448"/>
    </source>
</evidence>
<feature type="transmembrane region" description="Helical" evidence="7">
    <location>
        <begin position="138"/>
        <end position="158"/>
    </location>
</feature>
<dbReference type="CDD" id="cd06261">
    <property type="entry name" value="TM_PBP2"/>
    <property type="match status" value="1"/>
</dbReference>
<feature type="transmembrane region" description="Helical" evidence="7">
    <location>
        <begin position="71"/>
        <end position="92"/>
    </location>
</feature>
<keyword evidence="4 7" id="KW-0812">Transmembrane</keyword>
<keyword evidence="5 7" id="KW-1133">Transmembrane helix</keyword>
<dbReference type="EMBL" id="PSQG01000034">
    <property type="protein sequence ID" value="RCH41792.1"/>
    <property type="molecule type" value="Genomic_DNA"/>
</dbReference>
<dbReference type="GO" id="GO:0005886">
    <property type="term" value="C:plasma membrane"/>
    <property type="evidence" value="ECO:0007669"/>
    <property type="project" value="UniProtKB-SubCell"/>
</dbReference>
<sequence length="272" mass="29880">MTWKKKIAGTAAMFILGFIFILPVLWIVMNSIKTSPEIAADFLALPKSLYLDNFKNAMESMNFLVALKNSVVITLGAMLGGLFVSFAGAFGISHLRGKISQNLYLYFVFGQIVPFHAVMIPISVLATNTNLTNSLGGIIILDIGFFCAFGILTFTGFLKNVPRELEEAAAIDGCGVFRIMTQIVFPLVKPATVTIGVLFFMWSWNDFLLPSILIGDSELRPLTVNLFMFRSATSTQWNLFIAGLTLCIIPTIILYICAQKYITSGLTMGAVK</sequence>
<dbReference type="Pfam" id="PF00528">
    <property type="entry name" value="BPD_transp_1"/>
    <property type="match status" value="1"/>
</dbReference>
<evidence type="ECO:0000256" key="7">
    <source>
        <dbReference type="RuleBase" id="RU363032"/>
    </source>
</evidence>
<feature type="transmembrane region" description="Helical" evidence="7">
    <location>
        <begin position="179"/>
        <end position="202"/>
    </location>
</feature>
<evidence type="ECO:0000256" key="3">
    <source>
        <dbReference type="ARBA" id="ARBA00022475"/>
    </source>
</evidence>
<keyword evidence="2 7" id="KW-0813">Transport</keyword>
<accession>A0A367FTM9</accession>
<reference evidence="9 10" key="1">
    <citation type="submission" date="2018-02" db="EMBL/GenBank/DDBJ databases">
        <title>Complete genome sequencing of Faecalibacterium prausnitzii strains isolated from the human gut.</title>
        <authorList>
            <person name="Fitzgerald B.C."/>
            <person name="Shkoporov A.N."/>
            <person name="Ross P.R."/>
            <person name="Hill C."/>
        </authorList>
    </citation>
    <scope>NUCLEOTIDE SEQUENCE [LARGE SCALE GENOMIC DNA]</scope>
    <source>
        <strain evidence="9 10">APC942/31-1</strain>
    </source>
</reference>
<comment type="subcellular location">
    <subcellularLocation>
        <location evidence="1 7">Cell membrane</location>
        <topology evidence="1 7">Multi-pass membrane protein</topology>
    </subcellularLocation>
</comment>
<feature type="transmembrane region" description="Helical" evidence="7">
    <location>
        <begin position="104"/>
        <end position="126"/>
    </location>
</feature>
<evidence type="ECO:0000256" key="5">
    <source>
        <dbReference type="ARBA" id="ARBA00022989"/>
    </source>
</evidence>
<dbReference type="PROSITE" id="PS50928">
    <property type="entry name" value="ABC_TM1"/>
    <property type="match status" value="1"/>
</dbReference>
<gene>
    <name evidence="9" type="ORF">C4886_16670</name>
</gene>
<evidence type="ECO:0000313" key="9">
    <source>
        <dbReference type="EMBL" id="RCH41792.1"/>
    </source>
</evidence>
<dbReference type="PANTHER" id="PTHR43744">
    <property type="entry name" value="ABC TRANSPORTER PERMEASE PROTEIN MG189-RELATED-RELATED"/>
    <property type="match status" value="1"/>
</dbReference>
<dbReference type="SUPFAM" id="SSF161098">
    <property type="entry name" value="MetI-like"/>
    <property type="match status" value="1"/>
</dbReference>
<dbReference type="RefSeq" id="WP_021651520.1">
    <property type="nucleotide sequence ID" value="NZ_PSQG01000034.1"/>
</dbReference>
<feature type="transmembrane region" description="Helical" evidence="7">
    <location>
        <begin position="7"/>
        <end position="29"/>
    </location>
</feature>
<dbReference type="GO" id="GO:0055085">
    <property type="term" value="P:transmembrane transport"/>
    <property type="evidence" value="ECO:0007669"/>
    <property type="project" value="InterPro"/>
</dbReference>
<evidence type="ECO:0000259" key="8">
    <source>
        <dbReference type="PROSITE" id="PS50928"/>
    </source>
</evidence>
<evidence type="ECO:0000256" key="4">
    <source>
        <dbReference type="ARBA" id="ARBA00022692"/>
    </source>
</evidence>
<protein>
    <submittedName>
        <fullName evidence="9">Carbohydrate ABC transporter permease</fullName>
    </submittedName>
</protein>
<name>A0A367FTM9_9FIRM</name>
<dbReference type="InterPro" id="IPR035906">
    <property type="entry name" value="MetI-like_sf"/>
</dbReference>
<comment type="similarity">
    <text evidence="7">Belongs to the binding-protein-dependent transport system permease family.</text>
</comment>
<evidence type="ECO:0000256" key="1">
    <source>
        <dbReference type="ARBA" id="ARBA00004651"/>
    </source>
</evidence>
<evidence type="ECO:0000313" key="10">
    <source>
        <dbReference type="Proteomes" id="UP000253208"/>
    </source>
</evidence>
<feature type="domain" description="ABC transmembrane type-1" evidence="8">
    <location>
        <begin position="67"/>
        <end position="258"/>
    </location>
</feature>